<feature type="transmembrane region" description="Helical" evidence="1">
    <location>
        <begin position="48"/>
        <end position="68"/>
    </location>
</feature>
<feature type="transmembrane region" description="Helical" evidence="1">
    <location>
        <begin position="108"/>
        <end position="129"/>
    </location>
</feature>
<keyword evidence="3" id="KW-1185">Reference proteome</keyword>
<organism evidence="2 3">
    <name type="scientific">Staphylococcus simulans UMC-CNS-990</name>
    <dbReference type="NCBI Taxonomy" id="1405498"/>
    <lineage>
        <taxon>Bacteria</taxon>
        <taxon>Bacillati</taxon>
        <taxon>Bacillota</taxon>
        <taxon>Bacilli</taxon>
        <taxon>Bacillales</taxon>
        <taxon>Staphylococcaceae</taxon>
        <taxon>Staphylococcus</taxon>
    </lineage>
</organism>
<dbReference type="RefSeq" id="WP_002480126.1">
    <property type="nucleotide sequence ID" value="NZ_AXDY01000001.1"/>
</dbReference>
<sequence>MKVLYHAMSILILSVFLFGLFSLTDLFYTHHLASLLLNVDFVPGFFDVSFGLKFILHIVFTTMIYVVFQAIRDSYVYPAGILIIIVLFAVIYPSLITWSINPIYQFHWIDYIVWMIGHTIFIFLVVFILRFEKNLWY</sequence>
<accession>A0ABP2YYN0</accession>
<dbReference type="GeneID" id="77330424"/>
<feature type="transmembrane region" description="Helical" evidence="1">
    <location>
        <begin position="75"/>
        <end position="96"/>
    </location>
</feature>
<reference evidence="2 3" key="1">
    <citation type="journal article" date="2013" name="Genome Announc.">
        <title>Draft Genome Sequence of Staphylococcus simulans UMC-CNS-990, Isolated from a Case of Chronic Bovine Mastitis.</title>
        <authorList>
            <person name="Calcutt M.J."/>
            <person name="Foecking M.F."/>
            <person name="Hsieh H.Y."/>
            <person name="Perry J."/>
            <person name="Stewart G.C."/>
            <person name="Middleton J.R."/>
        </authorList>
    </citation>
    <scope>NUCLEOTIDE SEQUENCE [LARGE SCALE GENOMIC DNA]</scope>
    <source>
        <strain evidence="2 3">UMC-CNS-990</strain>
    </source>
</reference>
<gene>
    <name evidence="2" type="ORF">SSIM_00180</name>
</gene>
<keyword evidence="1" id="KW-0472">Membrane</keyword>
<comment type="caution">
    <text evidence="2">The sequence shown here is derived from an EMBL/GenBank/DDBJ whole genome shotgun (WGS) entry which is preliminary data.</text>
</comment>
<evidence type="ECO:0000313" key="2">
    <source>
        <dbReference type="EMBL" id="ERS94542.1"/>
    </source>
</evidence>
<keyword evidence="1" id="KW-1133">Transmembrane helix</keyword>
<evidence type="ECO:0000256" key="1">
    <source>
        <dbReference type="SAM" id="Phobius"/>
    </source>
</evidence>
<dbReference type="EMBL" id="AXDY01000001">
    <property type="protein sequence ID" value="ERS94542.1"/>
    <property type="molecule type" value="Genomic_DNA"/>
</dbReference>
<protein>
    <submittedName>
        <fullName evidence="2">Uncharacterized protein</fullName>
    </submittedName>
</protein>
<proteinExistence type="predicted"/>
<keyword evidence="1" id="KW-0812">Transmembrane</keyword>
<dbReference type="Proteomes" id="UP000017131">
    <property type="component" value="Unassembled WGS sequence"/>
</dbReference>
<evidence type="ECO:0000313" key="3">
    <source>
        <dbReference type="Proteomes" id="UP000017131"/>
    </source>
</evidence>
<feature type="transmembrane region" description="Helical" evidence="1">
    <location>
        <begin position="7"/>
        <end position="28"/>
    </location>
</feature>
<name>A0ABP2YYN0_STASI</name>